<feature type="binding site" evidence="12">
    <location>
        <position position="133"/>
    </location>
    <ligand>
        <name>hydrogencarbonate</name>
        <dbReference type="ChEBI" id="CHEBI:17544"/>
        <label>1</label>
    </ligand>
</feature>
<dbReference type="Gene3D" id="3.40.190.10">
    <property type="entry name" value="Periplasmic binding protein-like II"/>
    <property type="match status" value="4"/>
</dbReference>
<dbReference type="EMBL" id="FM875933">
    <property type="protein sequence ID" value="CAS89159.1"/>
    <property type="molecule type" value="mRNA"/>
</dbReference>
<evidence type="ECO:0000256" key="7">
    <source>
        <dbReference type="ARBA" id="ARBA00022737"/>
    </source>
</evidence>
<feature type="binding site" evidence="12">
    <location>
        <position position="126"/>
    </location>
    <ligand>
        <name>hydrogencarbonate</name>
        <dbReference type="ChEBI" id="CHEBI:17544"/>
        <label>1</label>
    </ligand>
</feature>
<dbReference type="AlphaFoldDB" id="D3GM98"/>
<comment type="similarity">
    <text evidence="11">Belongs to the transferrin family.</text>
</comment>
<keyword evidence="5 11" id="KW-0964">Secreted</keyword>
<feature type="binding site" evidence="12">
    <location>
        <position position="462"/>
    </location>
    <ligand>
        <name>hydrogencarbonate</name>
        <dbReference type="ChEBI" id="CHEBI:17544"/>
        <label>1</label>
    </ligand>
</feature>
<feature type="binding site" evidence="13">
    <location>
        <position position="431"/>
    </location>
    <ligand>
        <name>Fe(3+)</name>
        <dbReference type="ChEBI" id="CHEBI:29034"/>
        <label>1</label>
    </ligand>
</feature>
<feature type="binding site" evidence="13">
    <location>
        <position position="101"/>
    </location>
    <ligand>
        <name>Fe(3+)</name>
        <dbReference type="ChEBI" id="CHEBI:29034"/>
        <label>1</label>
    </ligand>
</feature>
<evidence type="ECO:0000256" key="4">
    <source>
        <dbReference type="ARBA" id="ARBA00022496"/>
    </source>
</evidence>
<feature type="binding site" evidence="13">
    <location>
        <position position="197"/>
    </location>
    <ligand>
        <name>Fe(3+)</name>
        <dbReference type="ChEBI" id="CHEBI:29034"/>
        <label>1</label>
    </ligand>
</feature>
<comment type="function">
    <text evidence="11">Transferrins are iron binding transport proteins which bind Fe(3+) ion in association with the binding of an anion, usually bicarbonate.</text>
</comment>
<dbReference type="PROSITE" id="PS00205">
    <property type="entry name" value="TRANSFERRIN_LIKE_1"/>
    <property type="match status" value="2"/>
</dbReference>
<keyword evidence="10 14" id="KW-1015">Disulfide bond</keyword>
<feature type="binding site" evidence="13">
    <location>
        <position position="526"/>
    </location>
    <ligand>
        <name>Fe(3+)</name>
        <dbReference type="ChEBI" id="CHEBI:29034"/>
        <label>2</label>
    </ligand>
</feature>
<feature type="binding site" evidence="12">
    <location>
        <position position="463"/>
    </location>
    <ligand>
        <name>hydrogencarbonate</name>
        <dbReference type="ChEBI" id="CHEBI:17544"/>
        <label>1</label>
    </ligand>
</feature>
<feature type="domain" description="Transferrin-like" evidence="16">
    <location>
        <begin position="338"/>
        <end position="672"/>
    </location>
</feature>
<feature type="binding site" evidence="12">
    <location>
        <position position="130"/>
    </location>
    <ligand>
        <name>hydrogencarbonate</name>
        <dbReference type="ChEBI" id="CHEBI:17544"/>
        <label>1</label>
    </ligand>
</feature>
<feature type="disulfide bond" evidence="14">
    <location>
        <begin position="341"/>
        <end position="378"/>
    </location>
</feature>
<evidence type="ECO:0000313" key="17">
    <source>
        <dbReference type="EMBL" id="CAS89159.1"/>
    </source>
</evidence>
<feature type="disulfide bond" evidence="14">
    <location>
        <begin position="124"/>
        <end position="203"/>
    </location>
</feature>
<dbReference type="GO" id="GO:0005615">
    <property type="term" value="C:extracellular space"/>
    <property type="evidence" value="ECO:0007669"/>
    <property type="project" value="InterPro"/>
</dbReference>
<feature type="binding site" evidence="13">
    <location>
        <position position="73"/>
    </location>
    <ligand>
        <name>Fe(3+)</name>
        <dbReference type="ChEBI" id="CHEBI:29034"/>
        <label>1</label>
    </ligand>
</feature>
<reference evidence="17" key="1">
    <citation type="submission" date="2008-11" db="EMBL/GenBank/DDBJ databases">
        <title>A interaction between serum transferrin and leukocyte cell-derived chemotaxin 2 of ayu, Plecoglossus altivelis.</title>
        <authorList>
            <person name="Chen J."/>
            <person name="Shi Y.H."/>
            <person name="Yang H.Y."/>
            <person name="Li M.Y."/>
        </authorList>
    </citation>
    <scope>NUCLEOTIDE SEQUENCE</scope>
    <source>
        <tissue evidence="17">Liver</tissue>
    </source>
</reference>
<feature type="disulfide bond" evidence="14">
    <location>
        <begin position="28"/>
        <end position="58"/>
    </location>
</feature>
<keyword evidence="15" id="KW-0732">Signal</keyword>
<dbReference type="GO" id="GO:0006826">
    <property type="term" value="P:iron ion transport"/>
    <property type="evidence" value="ECO:0007669"/>
    <property type="project" value="UniProtKB-KW"/>
</dbReference>
<evidence type="ECO:0000259" key="16">
    <source>
        <dbReference type="PROSITE" id="PS51408"/>
    </source>
</evidence>
<dbReference type="GO" id="GO:0055037">
    <property type="term" value="C:recycling endosome"/>
    <property type="evidence" value="ECO:0007669"/>
    <property type="project" value="TreeGrafter"/>
</dbReference>
<dbReference type="MEROPS" id="S60.970"/>
<feature type="binding site" evidence="12">
    <location>
        <position position="460"/>
    </location>
    <ligand>
        <name>hydrogencarbonate</name>
        <dbReference type="ChEBI" id="CHEBI:17544"/>
        <label>1</label>
    </ligand>
</feature>
<feature type="chain" id="PRO_5003043994" description="Serotransferrin" evidence="15">
    <location>
        <begin position="19"/>
        <end position="693"/>
    </location>
</feature>
<feature type="disulfide bond" evidence="14">
    <location>
        <begin position="488"/>
        <end position="502"/>
    </location>
</feature>
<keyword evidence="3 11" id="KW-0813">Transport</keyword>
<evidence type="ECO:0000256" key="11">
    <source>
        <dbReference type="PIRNR" id="PIRNR002549"/>
    </source>
</evidence>
<keyword evidence="9 11" id="KW-0406">Ion transport</keyword>
<dbReference type="SUPFAM" id="SSF53850">
    <property type="entry name" value="Periplasmic binding protein-like II"/>
    <property type="match status" value="2"/>
</dbReference>
<feature type="signal peptide" evidence="15">
    <location>
        <begin position="1"/>
        <end position="18"/>
    </location>
</feature>
<keyword evidence="8 11" id="KW-0408">Iron</keyword>
<dbReference type="GO" id="GO:0005886">
    <property type="term" value="C:plasma membrane"/>
    <property type="evidence" value="ECO:0007669"/>
    <property type="project" value="TreeGrafter"/>
</dbReference>
<keyword evidence="6 11" id="KW-0479">Metal-binding</keyword>
<dbReference type="InterPro" id="IPR001156">
    <property type="entry name" value="Transferrin-like_dom"/>
</dbReference>
<evidence type="ECO:0000256" key="12">
    <source>
        <dbReference type="PIRSR" id="PIRSR002549-2"/>
    </source>
</evidence>
<dbReference type="PIRSF" id="PIRSF002549">
    <property type="entry name" value="Transferrin"/>
    <property type="match status" value="1"/>
</dbReference>
<dbReference type="GO" id="GO:0005769">
    <property type="term" value="C:early endosome"/>
    <property type="evidence" value="ECO:0007669"/>
    <property type="project" value="TreeGrafter"/>
</dbReference>
<accession>D3GM98</accession>
<feature type="disulfide bond" evidence="14">
    <location>
        <begin position="38"/>
        <end position="49"/>
    </location>
</feature>
<dbReference type="Pfam" id="PF00405">
    <property type="entry name" value="Transferrin"/>
    <property type="match status" value="2"/>
</dbReference>
<feature type="binding site" evidence="12">
    <location>
        <position position="132"/>
    </location>
    <ligand>
        <name>hydrogencarbonate</name>
        <dbReference type="ChEBI" id="CHEBI:17544"/>
        <label>1</label>
    </ligand>
</feature>
<feature type="disulfide bond" evidence="14">
    <location>
        <begin position="454"/>
        <end position="532"/>
    </location>
</feature>
<keyword evidence="7" id="KW-0677">Repeat</keyword>
<dbReference type="GO" id="GO:0019731">
    <property type="term" value="P:antibacterial humoral response"/>
    <property type="evidence" value="ECO:0007669"/>
    <property type="project" value="TreeGrafter"/>
</dbReference>
<feature type="disulfide bond" evidence="14">
    <location>
        <begin position="572"/>
        <end position="586"/>
    </location>
</feature>
<evidence type="ECO:0000256" key="3">
    <source>
        <dbReference type="ARBA" id="ARBA00022448"/>
    </source>
</evidence>
<feature type="domain" description="Transferrin-like" evidence="16">
    <location>
        <begin position="25"/>
        <end position="328"/>
    </location>
</feature>
<dbReference type="SMART" id="SM00094">
    <property type="entry name" value="TR_FER"/>
    <property type="match status" value="2"/>
</dbReference>
<dbReference type="GO" id="GO:0046872">
    <property type="term" value="F:metal ion binding"/>
    <property type="evidence" value="ECO:0007669"/>
    <property type="project" value="UniProtKB-KW"/>
</dbReference>
<dbReference type="InterPro" id="IPR016357">
    <property type="entry name" value="Transferrin"/>
</dbReference>
<proteinExistence type="evidence at transcript level"/>
<comment type="subcellular location">
    <subcellularLocation>
        <location evidence="1 11">Secreted</location>
    </subcellularLocation>
</comment>
<dbReference type="InterPro" id="IPR018195">
    <property type="entry name" value="Transferrin_Fe_BS"/>
</dbReference>
<evidence type="ECO:0000256" key="13">
    <source>
        <dbReference type="PIRSR" id="PIRSR002549-3"/>
    </source>
</evidence>
<sequence length="693" mass="75860">MKLFVVSALLGFLATAVAAPAYGNVKWCVKSDKEEKKCKDLATKGPFSCIKRDGSIECIKAIHAGEADAITLDSGDIYTAGLKPYELRPIIAEHAGNENCYYAVAVAKKGTQFGFKDLLGKKSCHTGIEKSAGWNIPIGMLLSMDIMQWGGPEVKPVEDVVSTFFLESCVPGAPKRSLCKLCKGDCSKTHNEPYYGYAGAFQCLKDGKGDVAFVNHLTVPDSERDNYELLCIDGTRANMDSAETCNLAKVPSHAVVGRHDPELTKHIYKSLTTVQKEHTFDLFSSEGYGAKDLMFKDSTQRLVELPPTMDFFLYLGADYLSTIRSLKKEQTKESTAAIKWCTVGHAEKVKCDKWNVNSMDDNGVTKIECENGFTTEDCIQKIMRKEADAMSLDGGAVYTAGVCGLVPVMAEQYNSDSCTSPASSSPMSYSYYAVAVVKKSSGLTWETLKDKTSCHTAMGRTAGWNIPMGLIHRQTGNCNFSDFFTEGCAPGAKIDSKFCKKCAGSGKPVGDDSKCKANSEERYFGYDGAFRCLAENAGDVAFIKHSIVEENTNGNGPSWAKNLESKNFEIICPGKAPHPVQKFLDCNLAKVPTHAVVTRNEIASKVVSILQEQQARFGSGGTDPIFKMFESDDGKNLLFKDKTQCLQDLSKGTTYKDFLGNDYMNAMMSLRSCTDYTSDLEKSCELRRCNKSA</sequence>
<feature type="binding site" evidence="12">
    <location>
        <position position="456"/>
    </location>
    <ligand>
        <name>hydrogencarbonate</name>
        <dbReference type="ChEBI" id="CHEBI:17544"/>
        <label>1</label>
    </ligand>
</feature>
<feature type="disulfide bond" evidence="14">
    <location>
        <begin position="351"/>
        <end position="369"/>
    </location>
</feature>
<feature type="disulfide bond" evidence="14">
    <location>
        <begin position="231"/>
        <end position="245"/>
    </location>
</feature>
<dbReference type="PANTHER" id="PTHR11485:SF31">
    <property type="entry name" value="SEROTRANSFERRIN"/>
    <property type="match status" value="1"/>
</dbReference>
<feature type="binding site" evidence="13">
    <location>
        <position position="253"/>
    </location>
    <ligand>
        <name>Fe(3+)</name>
        <dbReference type="ChEBI" id="CHEBI:29034"/>
        <label>1</label>
    </ligand>
</feature>
<feature type="binding site" evidence="13">
    <location>
        <position position="594"/>
    </location>
    <ligand>
        <name>Fe(3+)</name>
        <dbReference type="ChEBI" id="CHEBI:29034"/>
        <label>1</label>
    </ligand>
</feature>
<protein>
    <recommendedName>
        <fullName evidence="11">Serotransferrin</fullName>
    </recommendedName>
</protein>
<evidence type="ECO:0000256" key="1">
    <source>
        <dbReference type="ARBA" id="ARBA00004613"/>
    </source>
</evidence>
<feature type="disulfide bond" evidence="14">
    <location>
        <begin position="478"/>
        <end position="673"/>
    </location>
</feature>
<comment type="subunit">
    <text evidence="2 11">Monomer.</text>
</comment>
<evidence type="ECO:0000256" key="14">
    <source>
        <dbReference type="PIRSR" id="PIRSR002549-4"/>
    </source>
</evidence>
<dbReference type="PRINTS" id="PR00422">
    <property type="entry name" value="TRANSFERRIN"/>
</dbReference>
<name>D3GM98_PLEAT</name>
<feature type="disulfide bond" evidence="14">
    <location>
        <begin position="169"/>
        <end position="182"/>
    </location>
</feature>
<dbReference type="PANTHER" id="PTHR11485">
    <property type="entry name" value="TRANSFERRIN"/>
    <property type="match status" value="1"/>
</dbReference>
<feature type="binding site" evidence="13">
    <location>
        <position position="393"/>
    </location>
    <ligand>
        <name>Fe(3+)</name>
        <dbReference type="ChEBI" id="CHEBI:29034"/>
        <label>1</label>
    </ligand>
</feature>
<organism evidence="17">
    <name type="scientific">Plecoglossus altivelis</name>
    <name type="common">Ayu sweetfish</name>
    <name type="synonym">Salmo altivelis</name>
    <dbReference type="NCBI Taxonomy" id="61084"/>
    <lineage>
        <taxon>Eukaryota</taxon>
        <taxon>Metazoa</taxon>
        <taxon>Chordata</taxon>
        <taxon>Craniata</taxon>
        <taxon>Vertebrata</taxon>
        <taxon>Euteleostomi</taxon>
        <taxon>Actinopterygii</taxon>
        <taxon>Neopterygii</taxon>
        <taxon>Teleostei</taxon>
        <taxon>Stomiati</taxon>
        <taxon>Osmeriformes</taxon>
        <taxon>Plecoglossus</taxon>
    </lineage>
</organism>
<evidence type="ECO:0000256" key="9">
    <source>
        <dbReference type="ARBA" id="ARBA00023065"/>
    </source>
</evidence>
<dbReference type="PROSITE" id="PS00206">
    <property type="entry name" value="TRANSFERRIN_LIKE_2"/>
    <property type="match status" value="2"/>
</dbReference>
<feature type="disulfide bond" evidence="14">
    <location>
        <begin position="179"/>
        <end position="186"/>
    </location>
</feature>
<evidence type="ECO:0000256" key="2">
    <source>
        <dbReference type="ARBA" id="ARBA00011245"/>
    </source>
</evidence>
<dbReference type="SMR" id="D3GM98"/>
<gene>
    <name evidence="17" type="primary">tf</name>
</gene>
<evidence type="ECO:0000256" key="6">
    <source>
        <dbReference type="ARBA" id="ARBA00022723"/>
    </source>
</evidence>
<keyword evidence="4 11" id="KW-0410">Iron transport</keyword>
<evidence type="ECO:0000256" key="8">
    <source>
        <dbReference type="ARBA" id="ARBA00023004"/>
    </source>
</evidence>
<feature type="disulfide bond" evidence="14">
    <location>
        <begin position="403"/>
        <end position="684"/>
    </location>
</feature>
<evidence type="ECO:0000256" key="15">
    <source>
        <dbReference type="SAM" id="SignalP"/>
    </source>
</evidence>
<dbReference type="FunFam" id="3.40.190.10:FF:000095">
    <property type="entry name" value="Lactotransferrin"/>
    <property type="match status" value="2"/>
</dbReference>
<feature type="disulfide bond" evidence="14">
    <location>
        <begin position="499"/>
        <end position="515"/>
    </location>
</feature>
<evidence type="ECO:0000256" key="10">
    <source>
        <dbReference type="ARBA" id="ARBA00023157"/>
    </source>
</evidence>
<evidence type="ECO:0000256" key="5">
    <source>
        <dbReference type="ARBA" id="ARBA00022525"/>
    </source>
</evidence>
<dbReference type="PROSITE" id="PS51408">
    <property type="entry name" value="TRANSFERRIN_LIKE_4"/>
    <property type="match status" value="2"/>
</dbReference>